<evidence type="ECO:0000256" key="9">
    <source>
        <dbReference type="ARBA" id="ARBA00023033"/>
    </source>
</evidence>
<organism evidence="14 15">
    <name type="scientific">Linum tenue</name>
    <dbReference type="NCBI Taxonomy" id="586396"/>
    <lineage>
        <taxon>Eukaryota</taxon>
        <taxon>Viridiplantae</taxon>
        <taxon>Streptophyta</taxon>
        <taxon>Embryophyta</taxon>
        <taxon>Tracheophyta</taxon>
        <taxon>Spermatophyta</taxon>
        <taxon>Magnoliopsida</taxon>
        <taxon>eudicotyledons</taxon>
        <taxon>Gunneridae</taxon>
        <taxon>Pentapetalae</taxon>
        <taxon>rosids</taxon>
        <taxon>fabids</taxon>
        <taxon>Malpighiales</taxon>
        <taxon>Linaceae</taxon>
        <taxon>Linum</taxon>
    </lineage>
</organism>
<keyword evidence="6 13" id="KW-1133">Transmembrane helix</keyword>
<dbReference type="GO" id="GO:0005506">
    <property type="term" value="F:iron ion binding"/>
    <property type="evidence" value="ECO:0007669"/>
    <property type="project" value="InterPro"/>
</dbReference>
<keyword evidence="10 13" id="KW-0472">Membrane</keyword>
<dbReference type="PRINTS" id="PR00463">
    <property type="entry name" value="EP450I"/>
</dbReference>
<dbReference type="InterPro" id="IPR036396">
    <property type="entry name" value="Cyt_P450_sf"/>
</dbReference>
<dbReference type="Pfam" id="PF00067">
    <property type="entry name" value="p450"/>
    <property type="match status" value="1"/>
</dbReference>
<dbReference type="GO" id="GO:0020037">
    <property type="term" value="F:heme binding"/>
    <property type="evidence" value="ECO:0007669"/>
    <property type="project" value="InterPro"/>
</dbReference>
<name>A0AAV0JIF6_9ROSI</name>
<keyword evidence="8 11" id="KW-0408">Iron</keyword>
<keyword evidence="4 13" id="KW-0812">Transmembrane</keyword>
<reference evidence="14" key="1">
    <citation type="submission" date="2022-08" db="EMBL/GenBank/DDBJ databases">
        <authorList>
            <person name="Gutierrez-Valencia J."/>
        </authorList>
    </citation>
    <scope>NUCLEOTIDE SEQUENCE</scope>
</reference>
<feature type="transmembrane region" description="Helical" evidence="13">
    <location>
        <begin position="6"/>
        <end position="27"/>
    </location>
</feature>
<dbReference type="CDD" id="cd20642">
    <property type="entry name" value="CYP72"/>
    <property type="match status" value="1"/>
</dbReference>
<dbReference type="PROSITE" id="PS00086">
    <property type="entry name" value="CYTOCHROME_P450"/>
    <property type="match status" value="1"/>
</dbReference>
<gene>
    <name evidence="14" type="ORF">LITE_LOCUS14471</name>
</gene>
<evidence type="ECO:0000256" key="8">
    <source>
        <dbReference type="ARBA" id="ARBA00023004"/>
    </source>
</evidence>
<dbReference type="InterPro" id="IPR017972">
    <property type="entry name" value="Cyt_P450_CS"/>
</dbReference>
<dbReference type="PRINTS" id="PR00385">
    <property type="entry name" value="P450"/>
</dbReference>
<dbReference type="AlphaFoldDB" id="A0AAV0JIF6"/>
<sequence length="526" mass="60182">METGSYSISAVVLAVVAVAVTASLWRVMNWLWVRPKRLERYLRSQGFDGRPYRFLKGDMKEALEMLKEAKSRQLDISDDAALRVFPFPRHTVKTYGKKSFTWFGPVPRVNIMNPEHIKEVLTKIDDYPKSRPNPLMRLLATGIASYNGEKWARHRRILNPAFHQEKLKLMVPVFYGSCKEIVDEWERAVKSKETDSCELDVWPCLQSMTCDVISRTAFGSSYKEGTRIFELLREMTFLVIQIARQVYIPGWRFVPTKLNTRMKQAHKEIQEATQEIINKREKAMRMGEVVSNNDLLGLLMESNNNSGKNGRMTLEDVIEECKLFYFAGQETTSTVLVWTMILLSKYPVWQERARHEVLHVFGTDDVSATTLDSSGLSQLKTMTMILHEVMRLYPPLMQLTRAIERETKMGDFVLPTGIQVALPAILVHKDPEIWGSDAGEFNPERFVDGISKATKNPNQQGAYFPFGWGPRICIGQNFALMEAKIALAIILKRFSFELAPSYVHAPSTEAPILQPQFGARLILHKL</sequence>
<feature type="binding site" description="axial binding residue" evidence="11">
    <location>
        <position position="473"/>
    </location>
    <ligand>
        <name>heme</name>
        <dbReference type="ChEBI" id="CHEBI:30413"/>
    </ligand>
    <ligandPart>
        <name>Fe</name>
        <dbReference type="ChEBI" id="CHEBI:18248"/>
    </ligandPart>
</feature>
<dbReference type="GO" id="GO:0016705">
    <property type="term" value="F:oxidoreductase activity, acting on paired donors, with incorporation or reduction of molecular oxygen"/>
    <property type="evidence" value="ECO:0007669"/>
    <property type="project" value="InterPro"/>
</dbReference>
<evidence type="ECO:0000256" key="4">
    <source>
        <dbReference type="ARBA" id="ARBA00022692"/>
    </source>
</evidence>
<evidence type="ECO:0000313" key="14">
    <source>
        <dbReference type="EMBL" id="CAI0409686.1"/>
    </source>
</evidence>
<keyword evidence="3 11" id="KW-0349">Heme</keyword>
<evidence type="ECO:0000256" key="3">
    <source>
        <dbReference type="ARBA" id="ARBA00022617"/>
    </source>
</evidence>
<evidence type="ECO:0000256" key="2">
    <source>
        <dbReference type="ARBA" id="ARBA00010617"/>
    </source>
</evidence>
<dbReference type="Gene3D" id="1.10.630.10">
    <property type="entry name" value="Cytochrome P450"/>
    <property type="match status" value="1"/>
</dbReference>
<comment type="caution">
    <text evidence="14">The sequence shown here is derived from an EMBL/GenBank/DDBJ whole genome shotgun (WGS) entry which is preliminary data.</text>
</comment>
<keyword evidence="9 12" id="KW-0503">Monooxygenase</keyword>
<evidence type="ECO:0000256" key="1">
    <source>
        <dbReference type="ARBA" id="ARBA00004167"/>
    </source>
</evidence>
<evidence type="ECO:0000256" key="7">
    <source>
        <dbReference type="ARBA" id="ARBA00023002"/>
    </source>
</evidence>
<comment type="similarity">
    <text evidence="2 12">Belongs to the cytochrome P450 family.</text>
</comment>
<dbReference type="Proteomes" id="UP001154282">
    <property type="component" value="Unassembled WGS sequence"/>
</dbReference>
<evidence type="ECO:0000313" key="15">
    <source>
        <dbReference type="Proteomes" id="UP001154282"/>
    </source>
</evidence>
<evidence type="ECO:0000256" key="13">
    <source>
        <dbReference type="SAM" id="Phobius"/>
    </source>
</evidence>
<dbReference type="GO" id="GO:0016020">
    <property type="term" value="C:membrane"/>
    <property type="evidence" value="ECO:0007669"/>
    <property type="project" value="UniProtKB-SubCell"/>
</dbReference>
<comment type="cofactor">
    <cofactor evidence="11">
        <name>heme</name>
        <dbReference type="ChEBI" id="CHEBI:30413"/>
    </cofactor>
</comment>
<accession>A0AAV0JIF6</accession>
<dbReference type="PANTHER" id="PTHR24282">
    <property type="entry name" value="CYTOCHROME P450 FAMILY MEMBER"/>
    <property type="match status" value="1"/>
</dbReference>
<dbReference type="InterPro" id="IPR050665">
    <property type="entry name" value="Cytochrome_P450_Monooxygen"/>
</dbReference>
<keyword evidence="5 11" id="KW-0479">Metal-binding</keyword>
<keyword evidence="15" id="KW-1185">Reference proteome</keyword>
<keyword evidence="7 12" id="KW-0560">Oxidoreductase</keyword>
<dbReference type="PANTHER" id="PTHR24282:SF255">
    <property type="entry name" value="CYTOCHROME P450 72A11-RELATED"/>
    <property type="match status" value="1"/>
</dbReference>
<dbReference type="SUPFAM" id="SSF48264">
    <property type="entry name" value="Cytochrome P450"/>
    <property type="match status" value="1"/>
</dbReference>
<dbReference type="GO" id="GO:0004497">
    <property type="term" value="F:monooxygenase activity"/>
    <property type="evidence" value="ECO:0007669"/>
    <property type="project" value="UniProtKB-KW"/>
</dbReference>
<evidence type="ECO:0000256" key="5">
    <source>
        <dbReference type="ARBA" id="ARBA00022723"/>
    </source>
</evidence>
<dbReference type="EMBL" id="CAMGYJ010000005">
    <property type="protein sequence ID" value="CAI0409686.1"/>
    <property type="molecule type" value="Genomic_DNA"/>
</dbReference>
<evidence type="ECO:0000256" key="10">
    <source>
        <dbReference type="ARBA" id="ARBA00023136"/>
    </source>
</evidence>
<evidence type="ECO:0000256" key="11">
    <source>
        <dbReference type="PIRSR" id="PIRSR602401-1"/>
    </source>
</evidence>
<dbReference type="InterPro" id="IPR001128">
    <property type="entry name" value="Cyt_P450"/>
</dbReference>
<evidence type="ECO:0000256" key="6">
    <source>
        <dbReference type="ARBA" id="ARBA00022989"/>
    </source>
</evidence>
<evidence type="ECO:0000256" key="12">
    <source>
        <dbReference type="RuleBase" id="RU000461"/>
    </source>
</evidence>
<comment type="subcellular location">
    <subcellularLocation>
        <location evidence="1">Membrane</location>
        <topology evidence="1">Single-pass membrane protein</topology>
    </subcellularLocation>
</comment>
<protein>
    <submittedName>
        <fullName evidence="14">Uncharacterized protein</fullName>
    </submittedName>
</protein>
<dbReference type="FunFam" id="1.10.630.10:FF:000029">
    <property type="entry name" value="Cytochrome P450 734A1"/>
    <property type="match status" value="1"/>
</dbReference>
<proteinExistence type="inferred from homology"/>
<dbReference type="InterPro" id="IPR002401">
    <property type="entry name" value="Cyt_P450_E_grp-I"/>
</dbReference>